<organism evidence="1 2">
    <name type="scientific">Rhodococcus parequi</name>
    <dbReference type="NCBI Taxonomy" id="3137122"/>
    <lineage>
        <taxon>Bacteria</taxon>
        <taxon>Bacillati</taxon>
        <taxon>Actinomycetota</taxon>
        <taxon>Actinomycetes</taxon>
        <taxon>Mycobacteriales</taxon>
        <taxon>Nocardiaceae</taxon>
        <taxon>Rhodococcus</taxon>
    </lineage>
</organism>
<dbReference type="EMBL" id="JBDLNV010000001">
    <property type="protein sequence ID" value="MFM1722344.1"/>
    <property type="molecule type" value="Genomic_DNA"/>
</dbReference>
<protein>
    <submittedName>
        <fullName evidence="1">Uncharacterized protein</fullName>
    </submittedName>
</protein>
<dbReference type="Proteomes" id="UP001629745">
    <property type="component" value="Unassembled WGS sequence"/>
</dbReference>
<name>A0ABW9FAP4_9NOCA</name>
<dbReference type="RefSeq" id="WP_420162902.1">
    <property type="nucleotide sequence ID" value="NZ_JBDLNV010000001.1"/>
</dbReference>
<keyword evidence="2" id="KW-1185">Reference proteome</keyword>
<comment type="caution">
    <text evidence="1">The sequence shown here is derived from an EMBL/GenBank/DDBJ whole genome shotgun (WGS) entry which is preliminary data.</text>
</comment>
<accession>A0ABW9FAP4</accession>
<gene>
    <name evidence="1" type="ORF">ABEU20_000898</name>
</gene>
<sequence>MADIAGRAFQNVSSLYLTGRTWDSAIEPEPEAIETALIVDIEPFPDDPHGTIVLRP</sequence>
<evidence type="ECO:0000313" key="1">
    <source>
        <dbReference type="EMBL" id="MFM1722344.1"/>
    </source>
</evidence>
<evidence type="ECO:0000313" key="2">
    <source>
        <dbReference type="Proteomes" id="UP001629745"/>
    </source>
</evidence>
<reference evidence="1 2" key="1">
    <citation type="submission" date="2023-11" db="EMBL/GenBank/DDBJ databases">
        <authorList>
            <person name="Val-Calvo J."/>
            <person name="Scortti M."/>
            <person name="Vazquez-Boland J."/>
        </authorList>
    </citation>
    <scope>NUCLEOTIDE SEQUENCE [LARGE SCALE GENOMIC DNA]</scope>
    <source>
        <strain evidence="1 2">PAM 2766</strain>
    </source>
</reference>
<proteinExistence type="predicted"/>